<gene>
    <name evidence="1" type="ORF">BDV27DRAFT_140328</name>
</gene>
<dbReference type="EMBL" id="ML737564">
    <property type="protein sequence ID" value="KAE8370738.1"/>
    <property type="molecule type" value="Genomic_DNA"/>
</dbReference>
<dbReference type="SUPFAM" id="SSF56973">
    <property type="entry name" value="Aerolisin/ETX pore-forming domain"/>
    <property type="match status" value="1"/>
</dbReference>
<dbReference type="Proteomes" id="UP000326268">
    <property type="component" value="Unassembled WGS sequence"/>
</dbReference>
<protein>
    <submittedName>
        <fullName evidence="1">Uncharacterized protein</fullName>
    </submittedName>
</protein>
<accession>A0A5N7AP23</accession>
<keyword evidence="2" id="KW-1185">Reference proteome</keyword>
<name>A0A5N7AP23_9EURO</name>
<dbReference type="GeneID" id="43654081"/>
<proteinExistence type="predicted"/>
<dbReference type="RefSeq" id="XP_031933819.1">
    <property type="nucleotide sequence ID" value="XM_032069635.1"/>
</dbReference>
<reference evidence="1 2" key="1">
    <citation type="submission" date="2019-04" db="EMBL/GenBank/DDBJ databases">
        <title>Friends and foes A comparative genomics studyof 23 Aspergillus species from section Flavi.</title>
        <authorList>
            <consortium name="DOE Joint Genome Institute"/>
            <person name="Kjaerbolling I."/>
            <person name="Vesth T."/>
            <person name="Frisvad J.C."/>
            <person name="Nybo J.L."/>
            <person name="Theobald S."/>
            <person name="Kildgaard S."/>
            <person name="Isbrandt T."/>
            <person name="Kuo A."/>
            <person name="Sato A."/>
            <person name="Lyhne E.K."/>
            <person name="Kogle M.E."/>
            <person name="Wiebenga A."/>
            <person name="Kun R.S."/>
            <person name="Lubbers R.J."/>
            <person name="Makela M.R."/>
            <person name="Barry K."/>
            <person name="Chovatia M."/>
            <person name="Clum A."/>
            <person name="Daum C."/>
            <person name="Haridas S."/>
            <person name="He G."/>
            <person name="LaButti K."/>
            <person name="Lipzen A."/>
            <person name="Mondo S."/>
            <person name="Riley R."/>
            <person name="Salamov A."/>
            <person name="Simmons B.A."/>
            <person name="Magnuson J.K."/>
            <person name="Henrissat B."/>
            <person name="Mortensen U.H."/>
            <person name="Larsen T.O."/>
            <person name="Devries R.P."/>
            <person name="Grigoriev I.V."/>
            <person name="Machida M."/>
            <person name="Baker S.E."/>
            <person name="Andersen M.R."/>
        </authorList>
    </citation>
    <scope>NUCLEOTIDE SEQUENCE [LARGE SCALE GENOMIC DNA]</scope>
    <source>
        <strain evidence="1 2">CBS 763.97</strain>
    </source>
</reference>
<sequence length="223" mass="25798">MAGSRYQRSMTNGDNLVKSQKSTIYFHAGREALYKIIDIRLLDYEWMLKWSYENTSDNTFTQTNTMTTTLRTRTGQENLERFGVSAGFSNMGITATTEAGVEQKKFIEEETTATTQSKQTYTVNPHSSIYIYQKVYNFEADVWFKLDAYNDYWTVGNYERDGVANTLLDIEIHANEFQQTGQVWTGISHLRPVTVQSKDEKTNIKRFENCTGRAQDYLHTLGY</sequence>
<evidence type="ECO:0000313" key="2">
    <source>
        <dbReference type="Proteomes" id="UP000326268"/>
    </source>
</evidence>
<evidence type="ECO:0000313" key="1">
    <source>
        <dbReference type="EMBL" id="KAE8370738.1"/>
    </source>
</evidence>
<dbReference type="OrthoDB" id="4684900at2759"/>
<organism evidence="1 2">
    <name type="scientific">Aspergillus caelatus</name>
    <dbReference type="NCBI Taxonomy" id="61420"/>
    <lineage>
        <taxon>Eukaryota</taxon>
        <taxon>Fungi</taxon>
        <taxon>Dikarya</taxon>
        <taxon>Ascomycota</taxon>
        <taxon>Pezizomycotina</taxon>
        <taxon>Eurotiomycetes</taxon>
        <taxon>Eurotiomycetidae</taxon>
        <taxon>Eurotiales</taxon>
        <taxon>Aspergillaceae</taxon>
        <taxon>Aspergillus</taxon>
        <taxon>Aspergillus subgen. Circumdati</taxon>
    </lineage>
</organism>
<dbReference type="AlphaFoldDB" id="A0A5N7AP23"/>